<name>A0A9D3Y6M0_DREPO</name>
<organism evidence="1 2">
    <name type="scientific">Dreissena polymorpha</name>
    <name type="common">Zebra mussel</name>
    <name type="synonym">Mytilus polymorpha</name>
    <dbReference type="NCBI Taxonomy" id="45954"/>
    <lineage>
        <taxon>Eukaryota</taxon>
        <taxon>Metazoa</taxon>
        <taxon>Spiralia</taxon>
        <taxon>Lophotrochozoa</taxon>
        <taxon>Mollusca</taxon>
        <taxon>Bivalvia</taxon>
        <taxon>Autobranchia</taxon>
        <taxon>Heteroconchia</taxon>
        <taxon>Euheterodonta</taxon>
        <taxon>Imparidentia</taxon>
        <taxon>Neoheterodontei</taxon>
        <taxon>Myida</taxon>
        <taxon>Dreissenoidea</taxon>
        <taxon>Dreissenidae</taxon>
        <taxon>Dreissena</taxon>
    </lineage>
</organism>
<dbReference type="AlphaFoldDB" id="A0A9D3Y6M0"/>
<reference evidence="1" key="1">
    <citation type="journal article" date="2019" name="bioRxiv">
        <title>The Genome of the Zebra Mussel, Dreissena polymorpha: A Resource for Invasive Species Research.</title>
        <authorList>
            <person name="McCartney M.A."/>
            <person name="Auch B."/>
            <person name="Kono T."/>
            <person name="Mallez S."/>
            <person name="Zhang Y."/>
            <person name="Obille A."/>
            <person name="Becker A."/>
            <person name="Abrahante J.E."/>
            <person name="Garbe J."/>
            <person name="Badalamenti J.P."/>
            <person name="Herman A."/>
            <person name="Mangelson H."/>
            <person name="Liachko I."/>
            <person name="Sullivan S."/>
            <person name="Sone E.D."/>
            <person name="Koren S."/>
            <person name="Silverstein K.A.T."/>
            <person name="Beckman K.B."/>
            <person name="Gohl D.M."/>
        </authorList>
    </citation>
    <scope>NUCLEOTIDE SEQUENCE</scope>
    <source>
        <strain evidence="1">Duluth1</strain>
        <tissue evidence="1">Whole animal</tissue>
    </source>
</reference>
<reference evidence="1" key="2">
    <citation type="submission" date="2020-11" db="EMBL/GenBank/DDBJ databases">
        <authorList>
            <person name="McCartney M.A."/>
            <person name="Auch B."/>
            <person name="Kono T."/>
            <person name="Mallez S."/>
            <person name="Becker A."/>
            <person name="Gohl D.M."/>
            <person name="Silverstein K.A.T."/>
            <person name="Koren S."/>
            <person name="Bechman K.B."/>
            <person name="Herman A."/>
            <person name="Abrahante J.E."/>
            <person name="Garbe J."/>
        </authorList>
    </citation>
    <scope>NUCLEOTIDE SEQUENCE</scope>
    <source>
        <strain evidence="1">Duluth1</strain>
        <tissue evidence="1">Whole animal</tissue>
    </source>
</reference>
<accession>A0A9D3Y6M0</accession>
<dbReference type="EMBL" id="JAIWYP010000016">
    <property type="protein sequence ID" value="KAH3694803.1"/>
    <property type="molecule type" value="Genomic_DNA"/>
</dbReference>
<protein>
    <submittedName>
        <fullName evidence="1">Uncharacterized protein</fullName>
    </submittedName>
</protein>
<evidence type="ECO:0000313" key="1">
    <source>
        <dbReference type="EMBL" id="KAH3694803.1"/>
    </source>
</evidence>
<evidence type="ECO:0000313" key="2">
    <source>
        <dbReference type="Proteomes" id="UP000828390"/>
    </source>
</evidence>
<keyword evidence="2" id="KW-1185">Reference proteome</keyword>
<dbReference type="Proteomes" id="UP000828390">
    <property type="component" value="Unassembled WGS sequence"/>
</dbReference>
<proteinExistence type="predicted"/>
<sequence>MIDICGNVEYGVNPGDGILEKTPVEIALNCDRPESVMSGKAYDWKSNCASSSHEYTADTTTPEQELNAEANTNRTNTIPEKDLKLLILKQVTCYMKTVHNLTQ</sequence>
<comment type="caution">
    <text evidence="1">The sequence shown here is derived from an EMBL/GenBank/DDBJ whole genome shotgun (WGS) entry which is preliminary data.</text>
</comment>
<gene>
    <name evidence="1" type="ORF">DPMN_082244</name>
</gene>